<organism evidence="1 2">
    <name type="scientific">Chiloscyllium punctatum</name>
    <name type="common">Brownbanded bambooshark</name>
    <name type="synonym">Hemiscyllium punctatum</name>
    <dbReference type="NCBI Taxonomy" id="137246"/>
    <lineage>
        <taxon>Eukaryota</taxon>
        <taxon>Metazoa</taxon>
        <taxon>Chordata</taxon>
        <taxon>Craniata</taxon>
        <taxon>Vertebrata</taxon>
        <taxon>Chondrichthyes</taxon>
        <taxon>Elasmobranchii</taxon>
        <taxon>Galeomorphii</taxon>
        <taxon>Galeoidea</taxon>
        <taxon>Orectolobiformes</taxon>
        <taxon>Hemiscylliidae</taxon>
        <taxon>Chiloscyllium</taxon>
    </lineage>
</organism>
<accession>A0A401RXE3</accession>
<name>A0A401RXE3_CHIPU</name>
<dbReference type="Proteomes" id="UP000287033">
    <property type="component" value="Unassembled WGS sequence"/>
</dbReference>
<comment type="caution">
    <text evidence="1">The sequence shown here is derived from an EMBL/GenBank/DDBJ whole genome shotgun (WGS) entry which is preliminary data.</text>
</comment>
<sequence>MAQDQQRLDNTFAAASTILAKPIDLNHILELHSKSTESAEDFLESFRECYESNSGDRALNFHAVNTKYNAVLLNCLPSSVATAVKTNNLDWVDANPN</sequence>
<proteinExistence type="predicted"/>
<gene>
    <name evidence="1" type="ORF">chiPu_0001211</name>
</gene>
<evidence type="ECO:0000313" key="1">
    <source>
        <dbReference type="EMBL" id="GCC22821.1"/>
    </source>
</evidence>
<keyword evidence="2" id="KW-1185">Reference proteome</keyword>
<dbReference type="AlphaFoldDB" id="A0A401RXE3"/>
<dbReference type="EMBL" id="BEZZ01000018">
    <property type="protein sequence ID" value="GCC22821.1"/>
    <property type="molecule type" value="Genomic_DNA"/>
</dbReference>
<reference evidence="1 2" key="1">
    <citation type="journal article" date="2018" name="Nat. Ecol. Evol.">
        <title>Shark genomes provide insights into elasmobranch evolution and the origin of vertebrates.</title>
        <authorList>
            <person name="Hara Y"/>
            <person name="Yamaguchi K"/>
            <person name="Onimaru K"/>
            <person name="Kadota M"/>
            <person name="Koyanagi M"/>
            <person name="Keeley SD"/>
            <person name="Tatsumi K"/>
            <person name="Tanaka K"/>
            <person name="Motone F"/>
            <person name="Kageyama Y"/>
            <person name="Nozu R"/>
            <person name="Adachi N"/>
            <person name="Nishimura O"/>
            <person name="Nakagawa R"/>
            <person name="Tanegashima C"/>
            <person name="Kiyatake I"/>
            <person name="Matsumoto R"/>
            <person name="Murakumo K"/>
            <person name="Nishida K"/>
            <person name="Terakita A"/>
            <person name="Kuratani S"/>
            <person name="Sato K"/>
            <person name="Hyodo S Kuraku.S."/>
        </authorList>
    </citation>
    <scope>NUCLEOTIDE SEQUENCE [LARGE SCALE GENOMIC DNA]</scope>
</reference>
<evidence type="ECO:0000313" key="2">
    <source>
        <dbReference type="Proteomes" id="UP000287033"/>
    </source>
</evidence>
<protein>
    <submittedName>
        <fullName evidence="1">Uncharacterized protein</fullName>
    </submittedName>
</protein>